<organism evidence="1">
    <name type="scientific">uncultured Caudovirales phage</name>
    <dbReference type="NCBI Taxonomy" id="2100421"/>
    <lineage>
        <taxon>Viruses</taxon>
        <taxon>Duplodnaviria</taxon>
        <taxon>Heunggongvirae</taxon>
        <taxon>Uroviricota</taxon>
        <taxon>Caudoviricetes</taxon>
        <taxon>Peduoviridae</taxon>
        <taxon>Maltschvirus</taxon>
        <taxon>Maltschvirus maltsch</taxon>
    </lineage>
</organism>
<proteinExistence type="predicted"/>
<name>A0A6J7WCJ0_9CAUD</name>
<protein>
    <submittedName>
        <fullName evidence="1">Uncharacterized protein</fullName>
    </submittedName>
</protein>
<accession>A0A6J7WCJ0</accession>
<reference evidence="1" key="1">
    <citation type="submission" date="2020-05" db="EMBL/GenBank/DDBJ databases">
        <authorList>
            <person name="Chiriac C."/>
            <person name="Salcher M."/>
            <person name="Ghai R."/>
            <person name="Kavagutti S V."/>
        </authorList>
    </citation>
    <scope>NUCLEOTIDE SEQUENCE</scope>
</reference>
<evidence type="ECO:0000313" key="1">
    <source>
        <dbReference type="EMBL" id="CAB5194967.1"/>
    </source>
</evidence>
<gene>
    <name evidence="1" type="ORF">UFOVP173_35</name>
</gene>
<dbReference type="EMBL" id="LR798217">
    <property type="protein sequence ID" value="CAB5194967.1"/>
    <property type="molecule type" value="Genomic_DNA"/>
</dbReference>
<sequence>MIDPVTVLAALGPLVVDLGKSLIGRFIQTDGYKPVNIDEYIRMKQVDLDLFKAMNDAGGVNPSYPWVEAIVRLMRPGVAVIVLGTWAFLKLNNMPSDAVDNFASCVGFYLFGDRTLFYSRKAK</sequence>